<keyword evidence="5" id="KW-1185">Reference proteome</keyword>
<protein>
    <recommendedName>
        <fullName evidence="3">Photosynthesis system II assembly factor Ycf48/Hcf136-like domain-containing protein</fullName>
    </recommendedName>
</protein>
<dbReference type="PANTHER" id="PTHR47199:SF2">
    <property type="entry name" value="PHOTOSYSTEM II STABILITY_ASSEMBLY FACTOR HCF136, CHLOROPLASTIC"/>
    <property type="match status" value="1"/>
</dbReference>
<evidence type="ECO:0000256" key="2">
    <source>
        <dbReference type="ARBA" id="ARBA00023276"/>
    </source>
</evidence>
<dbReference type="PANTHER" id="PTHR47199">
    <property type="entry name" value="PHOTOSYSTEM II STABILITY/ASSEMBLY FACTOR HCF136, CHLOROPLASTIC"/>
    <property type="match status" value="1"/>
</dbReference>
<reference evidence="4 5" key="1">
    <citation type="submission" date="2017-04" db="EMBL/GenBank/DDBJ databases">
        <authorList>
            <person name="Afonso C.L."/>
            <person name="Miller P.J."/>
            <person name="Scott M.A."/>
            <person name="Spackman E."/>
            <person name="Goraichik I."/>
            <person name="Dimitrov K.M."/>
            <person name="Suarez D.L."/>
            <person name="Swayne D.E."/>
        </authorList>
    </citation>
    <scope>NUCLEOTIDE SEQUENCE [LARGE SCALE GENOMIC DNA]</scope>
    <source>
        <strain evidence="4 5">DSM 3385</strain>
    </source>
</reference>
<dbReference type="Pfam" id="PF14870">
    <property type="entry name" value="PSII_BNR"/>
    <property type="match status" value="1"/>
</dbReference>
<keyword evidence="1" id="KW-0602">Photosynthesis</keyword>
<sequence length="341" mass="37461">MKSKTMQGGFDFLKKIFKVSALLMLMVVFIPQMLSAREKFAQDLFSVSFPSESDGWACGRWGTIVHSSNGGESWHHQQSGIDFTLSSVYFVDSQNGWVVGDGGTILHTTDGGEHWEKQECPIDYFHMSVFFINARTGWIVSERTHILYTENGGESWQIQFNDQDFILKSISFCDEKNGWAVGEFGYIYHTKDGGKHWDQQAGEFGFSEETGEIVGGTFLYAVKAVDPSTAWASGIDGYISRTTNGGDFWEKVTGNGVPRTHIFGINADGFGRIIAGGVGHLITSTDYGSTFNAGDMAPSIVYGWVYGIAQRGPSGFVAVGKKGWIYLSDATGASWKRVAGE</sequence>
<organism evidence="4 5">
    <name type="scientific">Desulfocicer vacuolatum DSM 3385</name>
    <dbReference type="NCBI Taxonomy" id="1121400"/>
    <lineage>
        <taxon>Bacteria</taxon>
        <taxon>Pseudomonadati</taxon>
        <taxon>Thermodesulfobacteriota</taxon>
        <taxon>Desulfobacteria</taxon>
        <taxon>Desulfobacterales</taxon>
        <taxon>Desulfobacteraceae</taxon>
        <taxon>Desulfocicer</taxon>
    </lineage>
</organism>
<evidence type="ECO:0000256" key="1">
    <source>
        <dbReference type="ARBA" id="ARBA00022531"/>
    </source>
</evidence>
<feature type="domain" description="Photosynthesis system II assembly factor Ycf48/Hcf136-like" evidence="3">
    <location>
        <begin position="114"/>
        <end position="250"/>
    </location>
</feature>
<accession>A0A1W2ETB6</accession>
<dbReference type="InterPro" id="IPR015943">
    <property type="entry name" value="WD40/YVTN_repeat-like_dom_sf"/>
</dbReference>
<dbReference type="AlphaFoldDB" id="A0A1W2ETB6"/>
<dbReference type="RefSeq" id="WP_170923935.1">
    <property type="nucleotide sequence ID" value="NZ_FWXY01000044.1"/>
</dbReference>
<name>A0A1W2ETB6_9BACT</name>
<keyword evidence="2" id="KW-0604">Photosystem II</keyword>
<dbReference type="GO" id="GO:0015979">
    <property type="term" value="P:photosynthesis"/>
    <property type="evidence" value="ECO:0007669"/>
    <property type="project" value="UniProtKB-KW"/>
</dbReference>
<dbReference type="EMBL" id="FWXY01000044">
    <property type="protein sequence ID" value="SMD12954.1"/>
    <property type="molecule type" value="Genomic_DNA"/>
</dbReference>
<evidence type="ECO:0000313" key="5">
    <source>
        <dbReference type="Proteomes" id="UP000192418"/>
    </source>
</evidence>
<dbReference type="SUPFAM" id="SSF110296">
    <property type="entry name" value="Oligoxyloglucan reducing end-specific cellobiohydrolase"/>
    <property type="match status" value="2"/>
</dbReference>
<evidence type="ECO:0000259" key="3">
    <source>
        <dbReference type="Pfam" id="PF14870"/>
    </source>
</evidence>
<proteinExistence type="predicted"/>
<dbReference type="InterPro" id="IPR028203">
    <property type="entry name" value="PSII_CF48-like_dom"/>
</dbReference>
<dbReference type="STRING" id="1121400.SAMN02746065_1442"/>
<evidence type="ECO:0000313" key="4">
    <source>
        <dbReference type="EMBL" id="SMD12954.1"/>
    </source>
</evidence>
<dbReference type="Gene3D" id="2.130.10.10">
    <property type="entry name" value="YVTN repeat-like/Quinoprotein amine dehydrogenase"/>
    <property type="match status" value="2"/>
</dbReference>
<dbReference type="Proteomes" id="UP000192418">
    <property type="component" value="Unassembled WGS sequence"/>
</dbReference>
<gene>
    <name evidence="4" type="ORF">SAMN02746065_1442</name>
</gene>
<dbReference type="GO" id="GO:0009523">
    <property type="term" value="C:photosystem II"/>
    <property type="evidence" value="ECO:0007669"/>
    <property type="project" value="UniProtKB-KW"/>
</dbReference>